<evidence type="ECO:0000256" key="10">
    <source>
        <dbReference type="PIRNR" id="PIRNR029928"/>
    </source>
</evidence>
<gene>
    <name evidence="13" type="ORF">SAMN05421676_10697</name>
</gene>
<evidence type="ECO:0000256" key="5">
    <source>
        <dbReference type="ARBA" id="ARBA00022692"/>
    </source>
</evidence>
<dbReference type="GO" id="GO:0009986">
    <property type="term" value="C:cell surface"/>
    <property type="evidence" value="ECO:0007669"/>
    <property type="project" value="UniProtKB-SubCell"/>
</dbReference>
<dbReference type="InterPro" id="IPR000983">
    <property type="entry name" value="Bac_GSPG_pilin"/>
</dbReference>
<dbReference type="PIRSF" id="PIRSF029928">
    <property type="entry name" value="Late_competence_ComGC"/>
    <property type="match status" value="1"/>
</dbReference>
<comment type="similarity">
    <text evidence="9 10">Belongs to the ComGC family.</text>
</comment>
<evidence type="ECO:0000256" key="6">
    <source>
        <dbReference type="ARBA" id="ARBA00022989"/>
    </source>
</evidence>
<dbReference type="EMBL" id="FOHJ01000006">
    <property type="protein sequence ID" value="SET62076.1"/>
    <property type="molecule type" value="Genomic_DNA"/>
</dbReference>
<dbReference type="NCBIfam" id="TIGR02532">
    <property type="entry name" value="IV_pilin_GFxxxE"/>
    <property type="match status" value="1"/>
</dbReference>
<dbReference type="SUPFAM" id="SSF54523">
    <property type="entry name" value="Pili subunits"/>
    <property type="match status" value="1"/>
</dbReference>
<organism evidence="13 14">
    <name type="scientific">Salinibacillus kushneri</name>
    <dbReference type="NCBI Taxonomy" id="237682"/>
    <lineage>
        <taxon>Bacteria</taxon>
        <taxon>Bacillati</taxon>
        <taxon>Bacillota</taxon>
        <taxon>Bacilli</taxon>
        <taxon>Bacillales</taxon>
        <taxon>Bacillaceae</taxon>
        <taxon>Salinibacillus</taxon>
    </lineage>
</organism>
<dbReference type="NCBIfam" id="NF040999">
    <property type="entry name" value="pilin_ComGC"/>
    <property type="match status" value="1"/>
</dbReference>
<dbReference type="AlphaFoldDB" id="A0A1I0FX51"/>
<keyword evidence="5 10" id="KW-0812">Transmembrane</keyword>
<evidence type="ECO:0000313" key="13">
    <source>
        <dbReference type="EMBL" id="SET62076.1"/>
    </source>
</evidence>
<sequence length="96" mass="10586">MKNEDGFTLIEMLIVLMIISVLILLTIPNISKHNTLIDEKGCDAYVELVQSEVQVYKLNTGSYPTSVDDLSDLSEDESPCPNGVEIDAQGNVEKID</sequence>
<evidence type="ECO:0000256" key="2">
    <source>
        <dbReference type="ARBA" id="ARBA00004241"/>
    </source>
</evidence>
<dbReference type="Proteomes" id="UP000199095">
    <property type="component" value="Unassembled WGS sequence"/>
</dbReference>
<comment type="subcellular location">
    <subcellularLocation>
        <location evidence="1">Cell membrane</location>
        <topology evidence="1">Single-pass membrane protein</topology>
    </subcellularLocation>
    <subcellularLocation>
        <location evidence="2">Cell surface</location>
    </subcellularLocation>
</comment>
<dbReference type="GO" id="GO:0005886">
    <property type="term" value="C:plasma membrane"/>
    <property type="evidence" value="ECO:0007669"/>
    <property type="project" value="UniProtKB-SubCell"/>
</dbReference>
<evidence type="ECO:0000313" key="14">
    <source>
        <dbReference type="Proteomes" id="UP000199095"/>
    </source>
</evidence>
<dbReference type="Pfam" id="PF07963">
    <property type="entry name" value="N_methyl"/>
    <property type="match status" value="1"/>
</dbReference>
<evidence type="ECO:0000256" key="11">
    <source>
        <dbReference type="PIRSR" id="PIRSR029928-50"/>
    </source>
</evidence>
<dbReference type="InterPro" id="IPR045584">
    <property type="entry name" value="Pilin-like"/>
</dbReference>
<reference evidence="14" key="1">
    <citation type="submission" date="2016-10" db="EMBL/GenBank/DDBJ databases">
        <authorList>
            <person name="Varghese N."/>
            <person name="Submissions S."/>
        </authorList>
    </citation>
    <scope>NUCLEOTIDE SEQUENCE [LARGE SCALE GENOMIC DNA]</scope>
    <source>
        <strain evidence="14">CGMCC 1.3566</strain>
    </source>
</reference>
<evidence type="ECO:0000256" key="7">
    <source>
        <dbReference type="ARBA" id="ARBA00023136"/>
    </source>
</evidence>
<dbReference type="OrthoDB" id="1798043at2"/>
<feature type="propeptide" id="PRO_5035504705" evidence="11">
    <location>
        <begin position="1"/>
        <end position="6"/>
    </location>
</feature>
<feature type="chain" id="PRO_5035504704" description="ComG operon protein 3" evidence="11">
    <location>
        <begin position="7"/>
        <end position="96"/>
    </location>
</feature>
<dbReference type="STRING" id="237682.SAMN05421676_10697"/>
<evidence type="ECO:0000256" key="9">
    <source>
        <dbReference type="ARBA" id="ARBA00043982"/>
    </source>
</evidence>
<dbReference type="GO" id="GO:0030420">
    <property type="term" value="P:establishment of competence for transformation"/>
    <property type="evidence" value="ECO:0007669"/>
    <property type="project" value="UniProtKB-UniRule"/>
</dbReference>
<feature type="region of interest" description="Disordered" evidence="12">
    <location>
        <begin position="67"/>
        <end position="96"/>
    </location>
</feature>
<accession>A0A1I0FX51</accession>
<keyword evidence="6 10" id="KW-1133">Transmembrane helix</keyword>
<dbReference type="InterPro" id="IPR012902">
    <property type="entry name" value="N_methyl_site"/>
</dbReference>
<dbReference type="GO" id="GO:0015627">
    <property type="term" value="C:type II protein secretion system complex"/>
    <property type="evidence" value="ECO:0007669"/>
    <property type="project" value="InterPro"/>
</dbReference>
<name>A0A1I0FX51_9BACI</name>
<comment type="function">
    <text evidence="10">Required for transformation and DNA binding.</text>
</comment>
<keyword evidence="4 11" id="KW-0488">Methylation</keyword>
<evidence type="ECO:0000256" key="8">
    <source>
        <dbReference type="ARBA" id="ARBA00023287"/>
    </source>
</evidence>
<protein>
    <recommendedName>
        <fullName evidence="10">ComG operon protein 3</fullName>
    </recommendedName>
</protein>
<keyword evidence="8 10" id="KW-0178">Competence</keyword>
<keyword evidence="7 10" id="KW-0472">Membrane</keyword>
<comment type="subunit">
    <text evidence="10">Homodimer.</text>
</comment>
<evidence type="ECO:0000256" key="1">
    <source>
        <dbReference type="ARBA" id="ARBA00004162"/>
    </source>
</evidence>
<dbReference type="PRINTS" id="PR00813">
    <property type="entry name" value="BCTERIALGSPG"/>
</dbReference>
<proteinExistence type="inferred from homology"/>
<dbReference type="GO" id="GO:0015628">
    <property type="term" value="P:protein secretion by the type II secretion system"/>
    <property type="evidence" value="ECO:0007669"/>
    <property type="project" value="InterPro"/>
</dbReference>
<feature type="compositionally biased region" description="Acidic residues" evidence="12">
    <location>
        <begin position="69"/>
        <end position="78"/>
    </location>
</feature>
<evidence type="ECO:0000256" key="12">
    <source>
        <dbReference type="SAM" id="MobiDB-lite"/>
    </source>
</evidence>
<keyword evidence="10" id="KW-0813">Transport</keyword>
<evidence type="ECO:0000256" key="3">
    <source>
        <dbReference type="ARBA" id="ARBA00022475"/>
    </source>
</evidence>
<feature type="transmembrane region" description="Helical" evidence="10">
    <location>
        <begin position="6"/>
        <end position="27"/>
    </location>
</feature>
<evidence type="ECO:0000256" key="4">
    <source>
        <dbReference type="ARBA" id="ARBA00022481"/>
    </source>
</evidence>
<dbReference type="Gene3D" id="3.30.700.10">
    <property type="entry name" value="Glycoprotein, Type 4 Pilin"/>
    <property type="match status" value="1"/>
</dbReference>
<keyword evidence="3 10" id="KW-1003">Cell membrane</keyword>
<keyword evidence="14" id="KW-1185">Reference proteome</keyword>
<dbReference type="InterPro" id="IPR016940">
    <property type="entry name" value="ComGC"/>
</dbReference>
<feature type="modified residue" description="N-methylphenylalanine" evidence="11">
    <location>
        <position position="7"/>
    </location>
</feature>
<dbReference type="RefSeq" id="WP_093134993.1">
    <property type="nucleotide sequence ID" value="NZ_FOHJ01000006.1"/>
</dbReference>